<dbReference type="CDD" id="cd00446">
    <property type="entry name" value="GrpE"/>
    <property type="match status" value="1"/>
</dbReference>
<evidence type="ECO:0000256" key="3">
    <source>
        <dbReference type="ARBA" id="ARBA00011738"/>
    </source>
</evidence>
<dbReference type="InterPro" id="IPR000740">
    <property type="entry name" value="GrpE"/>
</dbReference>
<dbReference type="AlphaFoldDB" id="X0YTG5"/>
<dbReference type="GO" id="GO:0005737">
    <property type="term" value="C:cytoplasm"/>
    <property type="evidence" value="ECO:0007669"/>
    <property type="project" value="UniProtKB-SubCell"/>
</dbReference>
<dbReference type="GO" id="GO:0006457">
    <property type="term" value="P:protein folding"/>
    <property type="evidence" value="ECO:0007669"/>
    <property type="project" value="InterPro"/>
</dbReference>
<dbReference type="SUPFAM" id="SSF58014">
    <property type="entry name" value="Coiled-coil domain of nucleotide exchange factor GrpE"/>
    <property type="match status" value="1"/>
</dbReference>
<dbReference type="PRINTS" id="PR00773">
    <property type="entry name" value="GRPEPROTEIN"/>
</dbReference>
<dbReference type="FunFam" id="2.30.22.10:FF:000001">
    <property type="entry name" value="Protein GrpE"/>
    <property type="match status" value="1"/>
</dbReference>
<evidence type="ECO:0000256" key="4">
    <source>
        <dbReference type="ARBA" id="ARBA00022490"/>
    </source>
</evidence>
<comment type="caution">
    <text evidence="8">The sequence shown here is derived from an EMBL/GenBank/DDBJ whole genome shotgun (WGS) entry which is preliminary data.</text>
</comment>
<sequence>KKEIDEKNNQLDEKNNQLDEKNNQLNDYIDTLQRKQAEFENYKKRILREQSKSKTLANMDLIKKLLPILDDLEKAIISKENKDEVKAIIDGIDIIYKEFDKILNKEGVKEVYPEGEMFDPRYHYALMQFESDEHEEGTVLEVLQKGYLLNDRLLRPATVKVSKKPDKS</sequence>
<organism evidence="8">
    <name type="scientific">marine sediment metagenome</name>
    <dbReference type="NCBI Taxonomy" id="412755"/>
    <lineage>
        <taxon>unclassified sequences</taxon>
        <taxon>metagenomes</taxon>
        <taxon>ecological metagenomes</taxon>
    </lineage>
</organism>
<dbReference type="PANTHER" id="PTHR21237:SF23">
    <property type="entry name" value="GRPE PROTEIN HOMOLOG, MITOCHONDRIAL"/>
    <property type="match status" value="1"/>
</dbReference>
<accession>X0YTG5</accession>
<evidence type="ECO:0000256" key="6">
    <source>
        <dbReference type="ARBA" id="ARBA00023186"/>
    </source>
</evidence>
<dbReference type="Pfam" id="PF01025">
    <property type="entry name" value="GrpE"/>
    <property type="match status" value="1"/>
</dbReference>
<dbReference type="GO" id="GO:0042803">
    <property type="term" value="F:protein homodimerization activity"/>
    <property type="evidence" value="ECO:0007669"/>
    <property type="project" value="InterPro"/>
</dbReference>
<dbReference type="InterPro" id="IPR013805">
    <property type="entry name" value="GrpE_CC"/>
</dbReference>
<keyword evidence="4" id="KW-0963">Cytoplasm</keyword>
<dbReference type="EMBL" id="BART01000959">
    <property type="protein sequence ID" value="GAG59515.1"/>
    <property type="molecule type" value="Genomic_DNA"/>
</dbReference>
<keyword evidence="5" id="KW-0346">Stress response</keyword>
<proteinExistence type="inferred from homology"/>
<evidence type="ECO:0000256" key="1">
    <source>
        <dbReference type="ARBA" id="ARBA00004496"/>
    </source>
</evidence>
<dbReference type="NCBIfam" id="NF010738">
    <property type="entry name" value="PRK14140.1"/>
    <property type="match status" value="1"/>
</dbReference>
<dbReference type="InterPro" id="IPR009012">
    <property type="entry name" value="GrpE_head"/>
</dbReference>
<comment type="subunit">
    <text evidence="3">Homodimer.</text>
</comment>
<evidence type="ECO:0000256" key="2">
    <source>
        <dbReference type="ARBA" id="ARBA00009054"/>
    </source>
</evidence>
<feature type="non-terminal residue" evidence="8">
    <location>
        <position position="1"/>
    </location>
</feature>
<keyword evidence="6" id="KW-0143">Chaperone</keyword>
<comment type="subcellular location">
    <subcellularLocation>
        <location evidence="1">Cytoplasm</location>
    </subcellularLocation>
</comment>
<dbReference type="Gene3D" id="3.90.20.20">
    <property type="match status" value="1"/>
</dbReference>
<reference evidence="8" key="1">
    <citation type="journal article" date="2014" name="Front. Microbiol.">
        <title>High frequency of phylogenetically diverse reductive dehalogenase-homologous genes in deep subseafloor sedimentary metagenomes.</title>
        <authorList>
            <person name="Kawai M."/>
            <person name="Futagami T."/>
            <person name="Toyoda A."/>
            <person name="Takaki Y."/>
            <person name="Nishi S."/>
            <person name="Hori S."/>
            <person name="Arai W."/>
            <person name="Tsubouchi T."/>
            <person name="Morono Y."/>
            <person name="Uchiyama I."/>
            <person name="Ito T."/>
            <person name="Fujiyama A."/>
            <person name="Inagaki F."/>
            <person name="Takami H."/>
        </authorList>
    </citation>
    <scope>NUCLEOTIDE SEQUENCE</scope>
    <source>
        <strain evidence="8">Expedition CK06-06</strain>
    </source>
</reference>
<evidence type="ECO:0000313" key="8">
    <source>
        <dbReference type="EMBL" id="GAG59515.1"/>
    </source>
</evidence>
<dbReference type="GO" id="GO:0000774">
    <property type="term" value="F:adenyl-nucleotide exchange factor activity"/>
    <property type="evidence" value="ECO:0007669"/>
    <property type="project" value="InterPro"/>
</dbReference>
<comment type="similarity">
    <text evidence="2">Belongs to the GrpE family.</text>
</comment>
<protein>
    <recommendedName>
        <fullName evidence="9">Nucleotide exchange factor GrpE</fullName>
    </recommendedName>
</protein>
<evidence type="ECO:0000256" key="5">
    <source>
        <dbReference type="ARBA" id="ARBA00023016"/>
    </source>
</evidence>
<dbReference type="GO" id="GO:0051087">
    <property type="term" value="F:protein-folding chaperone binding"/>
    <property type="evidence" value="ECO:0007669"/>
    <property type="project" value="InterPro"/>
</dbReference>
<dbReference type="GO" id="GO:0051082">
    <property type="term" value="F:unfolded protein binding"/>
    <property type="evidence" value="ECO:0007669"/>
    <property type="project" value="TreeGrafter"/>
</dbReference>
<dbReference type="PANTHER" id="PTHR21237">
    <property type="entry name" value="GRPE PROTEIN"/>
    <property type="match status" value="1"/>
</dbReference>
<feature type="region of interest" description="Disordered" evidence="7">
    <location>
        <begin position="1"/>
        <end position="24"/>
    </location>
</feature>
<dbReference type="PROSITE" id="PS01071">
    <property type="entry name" value="GRPE"/>
    <property type="match status" value="1"/>
</dbReference>
<evidence type="ECO:0000256" key="7">
    <source>
        <dbReference type="SAM" id="MobiDB-lite"/>
    </source>
</evidence>
<dbReference type="HAMAP" id="MF_01151">
    <property type="entry name" value="GrpE"/>
    <property type="match status" value="1"/>
</dbReference>
<name>X0YTG5_9ZZZZ</name>
<dbReference type="Gene3D" id="2.30.22.10">
    <property type="entry name" value="Head domain of nucleotide exchange factor GrpE"/>
    <property type="match status" value="1"/>
</dbReference>
<gene>
    <name evidence="8" type="ORF">S01H4_03790</name>
</gene>
<evidence type="ECO:0008006" key="9">
    <source>
        <dbReference type="Google" id="ProtNLM"/>
    </source>
</evidence>
<dbReference type="SUPFAM" id="SSF51064">
    <property type="entry name" value="Head domain of nucleotide exchange factor GrpE"/>
    <property type="match status" value="1"/>
</dbReference>
<feature type="compositionally biased region" description="Basic and acidic residues" evidence="7">
    <location>
        <begin position="1"/>
        <end position="22"/>
    </location>
</feature>